<gene>
    <name evidence="2" type="ORF">FQN60_006940</name>
</gene>
<feature type="compositionally biased region" description="Polar residues" evidence="1">
    <location>
        <begin position="125"/>
        <end position="135"/>
    </location>
</feature>
<name>A0A5J5CDQ0_9PERO</name>
<evidence type="ECO:0000313" key="3">
    <source>
        <dbReference type="Proteomes" id="UP000327493"/>
    </source>
</evidence>
<feature type="compositionally biased region" description="Pro residues" evidence="1">
    <location>
        <begin position="211"/>
        <end position="223"/>
    </location>
</feature>
<accession>A0A5J5CDQ0</accession>
<evidence type="ECO:0000313" key="2">
    <source>
        <dbReference type="EMBL" id="KAA8579847.1"/>
    </source>
</evidence>
<sequence>MSREGRWKEEKEEEEVEGQPVEERATERVPVSVSRVHRCGAGPVYPSLMCLRCGNDEYDICVAGPRNTRPGAPLSPISLTPLLPLSPHLPHLPPPPHPSFSLSASRACLVSVFDLRRGRTDSPRETMSNGYSSAAPSPEPLQYTPHLEYQEPIRGEIEVNEAILKATRICPLPHHLAPLHSSQSFLAYSTIQLRPPAIQLTSQPSRTRPINPHPIPSPSPPSPLSQRRSEFKASDPQVPSHGRAPGALRGGRIDGGGFDSAGLMEKDLWGWPPGTPLLVRSSSDSALAPSHEMSPDDHSSRSSEVEINNVLKGALDRLRTNEPPAMMSLVNFRYFAMVTDGWRLKKPRRASEGTLSASPCRGFVKHSASVNAEEVNPEWELHLSHSSFTLTRLVEFSR</sequence>
<feature type="region of interest" description="Disordered" evidence="1">
    <location>
        <begin position="119"/>
        <end position="140"/>
    </location>
</feature>
<dbReference type="AlphaFoldDB" id="A0A5J5CDQ0"/>
<reference evidence="2 3" key="1">
    <citation type="submission" date="2019-08" db="EMBL/GenBank/DDBJ databases">
        <title>A chromosome-level genome assembly, high-density linkage maps, and genome scans reveal the genomic architecture of hybrid incompatibilities underlying speciation via character displacement in darters (Percidae: Etheostominae).</title>
        <authorList>
            <person name="Moran R.L."/>
            <person name="Catchen J.M."/>
            <person name="Fuller R.C."/>
        </authorList>
    </citation>
    <scope>NUCLEOTIDE SEQUENCE [LARGE SCALE GENOMIC DNA]</scope>
    <source>
        <strain evidence="2">EspeVRDwgs_2016</strain>
        <tissue evidence="2">Muscle</tissue>
    </source>
</reference>
<feature type="region of interest" description="Disordered" evidence="1">
    <location>
        <begin position="202"/>
        <end position="255"/>
    </location>
</feature>
<dbReference type="Proteomes" id="UP000327493">
    <property type="component" value="Chromosome 24"/>
</dbReference>
<feature type="compositionally biased region" description="Basic and acidic residues" evidence="1">
    <location>
        <begin position="1"/>
        <end position="10"/>
    </location>
</feature>
<organism evidence="2 3">
    <name type="scientific">Etheostoma spectabile</name>
    <name type="common">orangethroat darter</name>
    <dbReference type="NCBI Taxonomy" id="54343"/>
    <lineage>
        <taxon>Eukaryota</taxon>
        <taxon>Metazoa</taxon>
        <taxon>Chordata</taxon>
        <taxon>Craniata</taxon>
        <taxon>Vertebrata</taxon>
        <taxon>Euteleostomi</taxon>
        <taxon>Actinopterygii</taxon>
        <taxon>Neopterygii</taxon>
        <taxon>Teleostei</taxon>
        <taxon>Neoteleostei</taxon>
        <taxon>Acanthomorphata</taxon>
        <taxon>Eupercaria</taxon>
        <taxon>Perciformes</taxon>
        <taxon>Percoidei</taxon>
        <taxon>Percidae</taxon>
        <taxon>Etheostomatinae</taxon>
        <taxon>Etheostoma</taxon>
    </lineage>
</organism>
<protein>
    <submittedName>
        <fullName evidence="2">Uncharacterized protein</fullName>
    </submittedName>
</protein>
<feature type="region of interest" description="Disordered" evidence="1">
    <location>
        <begin position="280"/>
        <end position="304"/>
    </location>
</feature>
<comment type="caution">
    <text evidence="2">The sequence shown here is derived from an EMBL/GenBank/DDBJ whole genome shotgun (WGS) entry which is preliminary data.</text>
</comment>
<proteinExistence type="predicted"/>
<keyword evidence="3" id="KW-1185">Reference proteome</keyword>
<feature type="compositionally biased region" description="Basic and acidic residues" evidence="1">
    <location>
        <begin position="293"/>
        <end position="304"/>
    </location>
</feature>
<dbReference type="EMBL" id="VOFY01000024">
    <property type="protein sequence ID" value="KAA8579847.1"/>
    <property type="molecule type" value="Genomic_DNA"/>
</dbReference>
<feature type="region of interest" description="Disordered" evidence="1">
    <location>
        <begin position="1"/>
        <end position="29"/>
    </location>
</feature>
<evidence type="ECO:0000256" key="1">
    <source>
        <dbReference type="SAM" id="MobiDB-lite"/>
    </source>
</evidence>